<dbReference type="FunFam" id="3.40.50.300:FF:000221">
    <property type="entry name" value="Multidrug ABC transporter ATP-binding protein"/>
    <property type="match status" value="1"/>
</dbReference>
<dbReference type="SUPFAM" id="SSF52540">
    <property type="entry name" value="P-loop containing nucleoside triphosphate hydrolases"/>
    <property type="match status" value="1"/>
</dbReference>
<dbReference type="CDD" id="cd18552">
    <property type="entry name" value="ABC_6TM_MsbA_like"/>
    <property type="match status" value="1"/>
</dbReference>
<reference evidence="12 13" key="1">
    <citation type="journal article" date="2011" name="J. Bacteriol.">
        <title>Complete genome sequence of the polycyclic aromatic hydrocarbon-degrading bacterium Alteromonas sp. strain SN2.</title>
        <authorList>
            <person name="Jin H.M."/>
            <person name="Jeong H."/>
            <person name="Moon E.J."/>
            <person name="Math R.K."/>
            <person name="Lee K."/>
            <person name="Kim H.J."/>
            <person name="Jeon C.O."/>
            <person name="Oh T.K."/>
            <person name="Kim J.F."/>
        </authorList>
    </citation>
    <scope>NUCLEOTIDE SEQUENCE [LARGE SCALE GENOMIC DNA]</scope>
    <source>
        <strain evidence="13">JCM 17741 / KACC 18427 / KCTC 11700BP / SN2</strain>
    </source>
</reference>
<dbReference type="PANTHER" id="PTHR43394:SF1">
    <property type="entry name" value="ATP-BINDING CASSETTE SUB-FAMILY B MEMBER 10, MITOCHONDRIAL"/>
    <property type="match status" value="1"/>
</dbReference>
<feature type="transmembrane region" description="Helical" evidence="9">
    <location>
        <begin position="249"/>
        <end position="268"/>
    </location>
</feature>
<gene>
    <name evidence="12" type="ordered locus">ambt_21270</name>
</gene>
<feature type="transmembrane region" description="Helical" evidence="9">
    <location>
        <begin position="168"/>
        <end position="185"/>
    </location>
</feature>
<evidence type="ECO:0000259" key="11">
    <source>
        <dbReference type="PROSITE" id="PS50929"/>
    </source>
</evidence>
<feature type="domain" description="ABC transporter" evidence="10">
    <location>
        <begin position="342"/>
        <end position="578"/>
    </location>
</feature>
<keyword evidence="6 12" id="KW-0067">ATP-binding</keyword>
<evidence type="ECO:0000256" key="6">
    <source>
        <dbReference type="ARBA" id="ARBA00022840"/>
    </source>
</evidence>
<dbReference type="GO" id="GO:0015421">
    <property type="term" value="F:ABC-type oligopeptide transporter activity"/>
    <property type="evidence" value="ECO:0007669"/>
    <property type="project" value="TreeGrafter"/>
</dbReference>
<dbReference type="EMBL" id="CP002339">
    <property type="protein sequence ID" value="AEF05745.1"/>
    <property type="molecule type" value="Genomic_DNA"/>
</dbReference>
<dbReference type="PROSITE" id="PS50929">
    <property type="entry name" value="ABC_TM1F"/>
    <property type="match status" value="1"/>
</dbReference>
<dbReference type="InterPro" id="IPR039421">
    <property type="entry name" value="Type_1_exporter"/>
</dbReference>
<keyword evidence="8 9" id="KW-0472">Membrane</keyword>
<dbReference type="InterPro" id="IPR003593">
    <property type="entry name" value="AAA+_ATPase"/>
</dbReference>
<keyword evidence="2" id="KW-0813">Transport</keyword>
<feature type="transmembrane region" description="Helical" evidence="9">
    <location>
        <begin position="27"/>
        <end position="48"/>
    </location>
</feature>
<dbReference type="RefSeq" id="WP_013786645.1">
    <property type="nucleotide sequence ID" value="NC_015554.1"/>
</dbReference>
<keyword evidence="5" id="KW-0547">Nucleotide-binding</keyword>
<accession>F5ZFX7</accession>
<feature type="transmembrane region" description="Helical" evidence="9">
    <location>
        <begin position="143"/>
        <end position="162"/>
    </location>
</feature>
<dbReference type="Gene3D" id="1.20.1560.10">
    <property type="entry name" value="ABC transporter type 1, transmembrane domain"/>
    <property type="match status" value="1"/>
</dbReference>
<dbReference type="Pfam" id="PF00664">
    <property type="entry name" value="ABC_membrane"/>
    <property type="match status" value="1"/>
</dbReference>
<dbReference type="PROSITE" id="PS00211">
    <property type="entry name" value="ABC_TRANSPORTER_1"/>
    <property type="match status" value="1"/>
</dbReference>
<feature type="domain" description="ABC transmembrane type-1" evidence="11">
    <location>
        <begin position="28"/>
        <end position="310"/>
    </location>
</feature>
<dbReference type="Pfam" id="PF00005">
    <property type="entry name" value="ABC_tran"/>
    <property type="match status" value="1"/>
</dbReference>
<keyword evidence="4 9" id="KW-0812">Transmembrane</keyword>
<dbReference type="InterPro" id="IPR027417">
    <property type="entry name" value="P-loop_NTPase"/>
</dbReference>
<dbReference type="InterPro" id="IPR017871">
    <property type="entry name" value="ABC_transporter-like_CS"/>
</dbReference>
<evidence type="ECO:0000313" key="12">
    <source>
        <dbReference type="EMBL" id="AEF05745.1"/>
    </source>
</evidence>
<dbReference type="PROSITE" id="PS50893">
    <property type="entry name" value="ABC_TRANSPORTER_2"/>
    <property type="match status" value="1"/>
</dbReference>
<keyword evidence="3" id="KW-1003">Cell membrane</keyword>
<name>F5ZFX7_ALTNA</name>
<dbReference type="InterPro" id="IPR036640">
    <property type="entry name" value="ABC1_TM_sf"/>
</dbReference>
<evidence type="ECO:0000256" key="7">
    <source>
        <dbReference type="ARBA" id="ARBA00022989"/>
    </source>
</evidence>
<dbReference type="SUPFAM" id="SSF90123">
    <property type="entry name" value="ABC transporter transmembrane region"/>
    <property type="match status" value="1"/>
</dbReference>
<dbReference type="InterPro" id="IPR003439">
    <property type="entry name" value="ABC_transporter-like_ATP-bd"/>
</dbReference>
<dbReference type="HOGENOM" id="CLU_000604_84_3_6"/>
<organism evidence="12 13">
    <name type="scientific">Alteromonas naphthalenivorans</name>
    <dbReference type="NCBI Taxonomy" id="715451"/>
    <lineage>
        <taxon>Bacteria</taxon>
        <taxon>Pseudomonadati</taxon>
        <taxon>Pseudomonadota</taxon>
        <taxon>Gammaproteobacteria</taxon>
        <taxon>Alteromonadales</taxon>
        <taxon>Alteromonadaceae</taxon>
        <taxon>Alteromonas/Salinimonas group</taxon>
        <taxon>Alteromonas</taxon>
    </lineage>
</organism>
<evidence type="ECO:0000259" key="10">
    <source>
        <dbReference type="PROSITE" id="PS50893"/>
    </source>
</evidence>
<feature type="transmembrane region" description="Helical" evidence="9">
    <location>
        <begin position="68"/>
        <end position="92"/>
    </location>
</feature>
<dbReference type="GO" id="GO:0016887">
    <property type="term" value="F:ATP hydrolysis activity"/>
    <property type="evidence" value="ECO:0007669"/>
    <property type="project" value="InterPro"/>
</dbReference>
<protein>
    <submittedName>
        <fullName evidence="12">Lipid ABC transporter ATP-binding/permease MsbA</fullName>
    </submittedName>
</protein>
<keyword evidence="13" id="KW-1185">Reference proteome</keyword>
<dbReference type="KEGG" id="alt:ambt_21270"/>
<proteinExistence type="predicted"/>
<dbReference type="GO" id="GO:0005886">
    <property type="term" value="C:plasma membrane"/>
    <property type="evidence" value="ECO:0007669"/>
    <property type="project" value="UniProtKB-SubCell"/>
</dbReference>
<evidence type="ECO:0000256" key="1">
    <source>
        <dbReference type="ARBA" id="ARBA00004651"/>
    </source>
</evidence>
<dbReference type="Gene3D" id="3.40.50.300">
    <property type="entry name" value="P-loop containing nucleotide triphosphate hydrolases"/>
    <property type="match status" value="1"/>
</dbReference>
<evidence type="ECO:0000256" key="8">
    <source>
        <dbReference type="ARBA" id="ARBA00023136"/>
    </source>
</evidence>
<sequence>MLKLLTSTSDGSLLRLLAYLVPHKQHLLIIASSLLVFSAVDAGMIYFIKPLIDDGLAKTDSNVLQVGAALIFAIFLLRGAASFLANYSMAYVSNSVTYKIRNQAFVHLMSLPLSYFSQHPKGKLISKITYDAEQLAKATSETLVILIRESLIVCILLAVMFYTSWQLSLIFLIIGPVIAWVIHQVSGRFKVVSKSVQTAMGEMTIRCEQAINNHQQVLCLGTLGIEAERFDNINNSNRRQMMKLASAEAFSNPVIQLIASLAIVFVLLSSSIPGVLNTLTPGTFTTILVAMGSLLRPLKQLSKVNLLLQRGIAAAESLFQLLDENPEVDSGAKVIKSLKQGISFEHLSFNYVNSKTPTLRNVSLSIRKNTFVAIVGQSGSGKSTLVSLLLRLHTENNPSILIDGQPINDFTLKSYRKMFALVSQNVQLIDGTIAENICYGCTEQVNKDDLFRAVKQASLWDFIQKQPNNIDTPVGENGCLLSGGQKQRVAIARAILSKAPILIFDEPTSALDAASEQRIFKTLNTLAEDKTIIMVTHNLGLVSQVDQIFVMSNGELIDSGTHEQLINRSRHYSLLYQQHNSGGGSRVRS</sequence>
<dbReference type="Proteomes" id="UP000000683">
    <property type="component" value="Chromosome"/>
</dbReference>
<evidence type="ECO:0000256" key="4">
    <source>
        <dbReference type="ARBA" id="ARBA00022692"/>
    </source>
</evidence>
<evidence type="ECO:0000256" key="3">
    <source>
        <dbReference type="ARBA" id="ARBA00022475"/>
    </source>
</evidence>
<evidence type="ECO:0000313" key="13">
    <source>
        <dbReference type="Proteomes" id="UP000000683"/>
    </source>
</evidence>
<evidence type="ECO:0000256" key="9">
    <source>
        <dbReference type="SAM" id="Phobius"/>
    </source>
</evidence>
<evidence type="ECO:0000256" key="5">
    <source>
        <dbReference type="ARBA" id="ARBA00022741"/>
    </source>
</evidence>
<dbReference type="SMART" id="SM00382">
    <property type="entry name" value="AAA"/>
    <property type="match status" value="1"/>
</dbReference>
<evidence type="ECO:0000256" key="2">
    <source>
        <dbReference type="ARBA" id="ARBA00022448"/>
    </source>
</evidence>
<dbReference type="GO" id="GO:0005524">
    <property type="term" value="F:ATP binding"/>
    <property type="evidence" value="ECO:0007669"/>
    <property type="project" value="UniProtKB-KW"/>
</dbReference>
<dbReference type="InterPro" id="IPR011527">
    <property type="entry name" value="ABC1_TM_dom"/>
</dbReference>
<dbReference type="AlphaFoldDB" id="F5ZFX7"/>
<keyword evidence="7 9" id="KW-1133">Transmembrane helix</keyword>
<dbReference type="PANTHER" id="PTHR43394">
    <property type="entry name" value="ATP-DEPENDENT PERMEASE MDL1, MITOCHONDRIAL"/>
    <property type="match status" value="1"/>
</dbReference>
<comment type="subcellular location">
    <subcellularLocation>
        <location evidence="1">Cell membrane</location>
        <topology evidence="1">Multi-pass membrane protein</topology>
    </subcellularLocation>
</comment>
<dbReference type="eggNOG" id="COG1132">
    <property type="taxonomic scope" value="Bacteria"/>
</dbReference>